<reference evidence="1" key="1">
    <citation type="submission" date="2023-10" db="EMBL/GenBank/DDBJ databases">
        <authorList>
            <person name="Rodriguez Cubillos JULIANA M."/>
            <person name="De Vega J."/>
        </authorList>
    </citation>
    <scope>NUCLEOTIDE SEQUENCE</scope>
</reference>
<dbReference type="EMBL" id="CASHSV030000615">
    <property type="protein sequence ID" value="CAJ2669746.1"/>
    <property type="molecule type" value="Genomic_DNA"/>
</dbReference>
<evidence type="ECO:0000313" key="2">
    <source>
        <dbReference type="Proteomes" id="UP001177021"/>
    </source>
</evidence>
<sequence length="63" mass="7298">MDKIFKFVNVMIIILSLLLVSIQSQVYAARPCKTDGDCRVRYYTAGKEFPIRMKCRNGFCIEC</sequence>
<accession>A0ACB0LKH5</accession>
<name>A0ACB0LKH5_TRIPR</name>
<dbReference type="Proteomes" id="UP001177021">
    <property type="component" value="Unassembled WGS sequence"/>
</dbReference>
<comment type="caution">
    <text evidence="1">The sequence shown here is derived from an EMBL/GenBank/DDBJ whole genome shotgun (WGS) entry which is preliminary data.</text>
</comment>
<keyword evidence="2" id="KW-1185">Reference proteome</keyword>
<evidence type="ECO:0000313" key="1">
    <source>
        <dbReference type="EMBL" id="CAJ2669746.1"/>
    </source>
</evidence>
<gene>
    <name evidence="1" type="ORF">MILVUS5_LOCUS33890</name>
</gene>
<protein>
    <submittedName>
        <fullName evidence="1">Uncharacterized protein</fullName>
    </submittedName>
</protein>
<organism evidence="1 2">
    <name type="scientific">Trifolium pratense</name>
    <name type="common">Red clover</name>
    <dbReference type="NCBI Taxonomy" id="57577"/>
    <lineage>
        <taxon>Eukaryota</taxon>
        <taxon>Viridiplantae</taxon>
        <taxon>Streptophyta</taxon>
        <taxon>Embryophyta</taxon>
        <taxon>Tracheophyta</taxon>
        <taxon>Spermatophyta</taxon>
        <taxon>Magnoliopsida</taxon>
        <taxon>eudicotyledons</taxon>
        <taxon>Gunneridae</taxon>
        <taxon>Pentapetalae</taxon>
        <taxon>rosids</taxon>
        <taxon>fabids</taxon>
        <taxon>Fabales</taxon>
        <taxon>Fabaceae</taxon>
        <taxon>Papilionoideae</taxon>
        <taxon>50 kb inversion clade</taxon>
        <taxon>NPAAA clade</taxon>
        <taxon>Hologalegina</taxon>
        <taxon>IRL clade</taxon>
        <taxon>Trifolieae</taxon>
        <taxon>Trifolium</taxon>
    </lineage>
</organism>
<proteinExistence type="predicted"/>